<feature type="binding site" evidence="7">
    <location>
        <position position="222"/>
    </location>
    <ligand>
        <name>a divalent metal cation</name>
        <dbReference type="ChEBI" id="CHEBI:60240"/>
    </ligand>
</feature>
<dbReference type="GO" id="GO:0050518">
    <property type="term" value="F:2-C-methyl-D-erythritol 4-phosphate cytidylyltransferase activity"/>
    <property type="evidence" value="ECO:0007669"/>
    <property type="project" value="UniProtKB-EC"/>
</dbReference>
<dbReference type="Pfam" id="PF01128">
    <property type="entry name" value="IspD"/>
    <property type="match status" value="1"/>
</dbReference>
<comment type="pathway">
    <text evidence="7">Isoprenoid biosynthesis; isopentenyl diphosphate biosynthesis via DXP pathway; isopentenyl diphosphate from 1-deoxy-D-xylulose 5-phosphate: step 4/6.</text>
</comment>
<feature type="domain" description="2-C-methyl-D-erythritol 2,4-cyclodiphosphate synthase" evidence="9">
    <location>
        <begin position="217"/>
        <end position="368"/>
    </location>
</feature>
<dbReference type="HAMAP" id="MF_01520">
    <property type="entry name" value="IspDF"/>
    <property type="match status" value="1"/>
</dbReference>
<keyword evidence="1 7" id="KW-0808">Transferase</keyword>
<feature type="binding site" evidence="7">
    <location>
        <position position="224"/>
    </location>
    <ligand>
        <name>a divalent metal cation</name>
        <dbReference type="ChEBI" id="CHEBI:60240"/>
    </ligand>
</feature>
<sequence>MKDITLIILGAGDSTRFGLAQKKQWLRSGDDPFWLVLARRLASYADFEKIIIVGSEAEIKHMKHFAPEFCYAKGGATRQESLKNALALVDTPFVMSTDAARLGVSSELVNRLIKSKEKADCIVPVLKCADSIIFNDSHANRDELGLIGTPQLSQTKLLKSALEKGEFYNDDSAAIAAVGGKIAFVEGDENAFKLTYQKDILKLKNLGFAPPASRVFSGHGFDVHRFKEGDFVTLCGVKIAHDKGVLAHSDGDAPLHALCDVLFGAAGLGDIGEFFPDNDPKFKGADSTQLLRECVRVVKSYGFEIINADITILCEKPKITPHKEAMRKNVADALALAQNFVNIKATTMEKMGFIGTGEGFGAIATASIRYFDWSKDEPKLY</sequence>
<feature type="binding site" evidence="7">
    <location>
        <begin position="248"/>
        <end position="249"/>
    </location>
    <ligand>
        <name>4-CDP-2-C-methyl-D-erythritol 2-phosphate</name>
        <dbReference type="ChEBI" id="CHEBI:57919"/>
    </ligand>
</feature>
<evidence type="ECO:0000259" key="9">
    <source>
        <dbReference type="Pfam" id="PF02542"/>
    </source>
</evidence>
<comment type="caution">
    <text evidence="7">Lacks conserved residue(s) required for the propagation of feature annotation.</text>
</comment>
<keyword evidence="3 7" id="KW-0479">Metal-binding</keyword>
<comment type="similarity">
    <text evidence="7">In the C-terminal section; belongs to the IspF family.</text>
</comment>
<dbReference type="Pfam" id="PF02542">
    <property type="entry name" value="YgbB"/>
    <property type="match status" value="1"/>
</dbReference>
<evidence type="ECO:0000313" key="10">
    <source>
        <dbReference type="EMBL" id="MDO2408961.1"/>
    </source>
</evidence>
<dbReference type="InterPro" id="IPR034683">
    <property type="entry name" value="IspD/TarI"/>
</dbReference>
<feature type="binding site" evidence="7">
    <location>
        <begin position="222"/>
        <end position="224"/>
    </location>
    <ligand>
        <name>4-CDP-2-C-methyl-D-erythritol 2-phosphate</name>
        <dbReference type="ChEBI" id="CHEBI:57919"/>
    </ligand>
</feature>
<comment type="catalytic activity">
    <reaction evidence="7">
        <text>2-C-methyl-D-erythritol 4-phosphate + CTP + H(+) = 4-CDP-2-C-methyl-D-erythritol + diphosphate</text>
        <dbReference type="Rhea" id="RHEA:13429"/>
        <dbReference type="ChEBI" id="CHEBI:15378"/>
        <dbReference type="ChEBI" id="CHEBI:33019"/>
        <dbReference type="ChEBI" id="CHEBI:37563"/>
        <dbReference type="ChEBI" id="CHEBI:57823"/>
        <dbReference type="ChEBI" id="CHEBI:58262"/>
        <dbReference type="EC" id="2.7.7.60"/>
    </reaction>
</comment>
<feature type="site" description="Positions MEP for the nucleophilic attack" evidence="7">
    <location>
        <position position="193"/>
    </location>
</feature>
<dbReference type="EMBL" id="JAULJQ010000002">
    <property type="protein sequence ID" value="MDO2408961.1"/>
    <property type="molecule type" value="Genomic_DNA"/>
</dbReference>
<comment type="similarity">
    <text evidence="8">Belongs to the IspF family.</text>
</comment>
<dbReference type="InterPro" id="IPR003526">
    <property type="entry name" value="MECDP_synthase"/>
</dbReference>
<feature type="binding site" evidence="7">
    <location>
        <begin position="346"/>
        <end position="349"/>
    </location>
    <ligand>
        <name>4-CDP-2-C-methyl-D-erythritol 2-phosphate</name>
        <dbReference type="ChEBI" id="CHEBI:57919"/>
    </ligand>
</feature>
<feature type="site" description="Transition state stabilizer" evidence="7">
    <location>
        <position position="248"/>
    </location>
</feature>
<keyword evidence="5 7" id="KW-0456">Lyase</keyword>
<dbReference type="SUPFAM" id="SSF69765">
    <property type="entry name" value="IpsF-like"/>
    <property type="match status" value="1"/>
</dbReference>
<dbReference type="RefSeq" id="WP_302243732.1">
    <property type="nucleotide sequence ID" value="NZ_JAULJQ010000002.1"/>
</dbReference>
<feature type="site" description="Transition state stabilizer" evidence="7">
    <location>
        <position position="347"/>
    </location>
</feature>
<evidence type="ECO:0000256" key="6">
    <source>
        <dbReference type="ARBA" id="ARBA00023268"/>
    </source>
</evidence>
<evidence type="ECO:0000256" key="1">
    <source>
        <dbReference type="ARBA" id="ARBA00022679"/>
    </source>
</evidence>
<organism evidence="10 11">
    <name type="scientific">Campylobacter magnus</name>
    <dbReference type="NCBI Taxonomy" id="3026462"/>
    <lineage>
        <taxon>Bacteria</taxon>
        <taxon>Pseudomonadati</taxon>
        <taxon>Campylobacterota</taxon>
        <taxon>Epsilonproteobacteria</taxon>
        <taxon>Campylobacterales</taxon>
        <taxon>Campylobacteraceae</taxon>
        <taxon>Campylobacter</taxon>
    </lineage>
</organism>
<comment type="pathway">
    <text evidence="7">Isoprenoid biosynthesis; isopentenyl diphosphate biosynthesis via DXP pathway; isopentenyl diphosphate from 1-deoxy-D-xylulose 5-phosphate: step 2/6.</text>
</comment>
<reference evidence="10 11" key="1">
    <citation type="submission" date="2023-06" db="EMBL/GenBank/DDBJ databases">
        <title>Campylobacter magnum sp. nov., isolated from cecal contents of domestic pigs (Sus scrofa domesticus).</title>
        <authorList>
            <person name="Papic B."/>
            <person name="Gruntar I."/>
        </authorList>
    </citation>
    <scope>NUCLEOTIDE SEQUENCE [LARGE SCALE GENOMIC DNA]</scope>
    <source>
        <strain evidence="11">34484-21</strain>
    </source>
</reference>
<feature type="binding site" evidence="7">
    <location>
        <begin position="270"/>
        <end position="272"/>
    </location>
    <ligand>
        <name>4-CDP-2-C-methyl-D-erythritol 2-phosphate</name>
        <dbReference type="ChEBI" id="CHEBI:57919"/>
    </ligand>
</feature>
<comment type="cofactor">
    <cofactor evidence="7">
        <name>a divalent metal cation</name>
        <dbReference type="ChEBI" id="CHEBI:60240"/>
    </cofactor>
</comment>
<dbReference type="SUPFAM" id="SSF53448">
    <property type="entry name" value="Nucleotide-diphospho-sugar transferases"/>
    <property type="match status" value="1"/>
</dbReference>
<feature type="region of interest" description="2-C-methyl-D-erythritol 2,4-cyclodiphosphate synthase" evidence="7">
    <location>
        <begin position="216"/>
        <end position="381"/>
    </location>
</feature>
<comment type="catalytic activity">
    <reaction evidence="7 8">
        <text>4-CDP-2-C-methyl-D-erythritol 2-phosphate = 2-C-methyl-D-erythritol 2,4-cyclic diphosphate + CMP</text>
        <dbReference type="Rhea" id="RHEA:23864"/>
        <dbReference type="ChEBI" id="CHEBI:57919"/>
        <dbReference type="ChEBI" id="CHEBI:58483"/>
        <dbReference type="ChEBI" id="CHEBI:60377"/>
        <dbReference type="EC" id="4.6.1.12"/>
    </reaction>
</comment>
<evidence type="ECO:0000313" key="11">
    <source>
        <dbReference type="Proteomes" id="UP001171111"/>
    </source>
</evidence>
<proteinExistence type="inferred from homology"/>
<feature type="site" description="Transition state stabilizer" evidence="7">
    <location>
        <position position="16"/>
    </location>
</feature>
<dbReference type="NCBIfam" id="NF006899">
    <property type="entry name" value="PRK09382.1"/>
    <property type="match status" value="1"/>
</dbReference>
<dbReference type="EC" id="2.7.7.60" evidence="7"/>
<dbReference type="InterPro" id="IPR026596">
    <property type="entry name" value="IspD/F"/>
</dbReference>
<dbReference type="Proteomes" id="UP001171111">
    <property type="component" value="Unassembled WGS sequence"/>
</dbReference>
<dbReference type="NCBIfam" id="TIGR00151">
    <property type="entry name" value="ispF"/>
    <property type="match status" value="1"/>
</dbReference>
<dbReference type="EC" id="4.6.1.12" evidence="7"/>
<feature type="binding site" evidence="7">
    <location>
        <position position="256"/>
    </location>
    <ligand>
        <name>a divalent metal cation</name>
        <dbReference type="ChEBI" id="CHEBI:60240"/>
    </ligand>
</feature>
<keyword evidence="11" id="KW-1185">Reference proteome</keyword>
<keyword evidence="2 7" id="KW-0548">Nucleotidyltransferase</keyword>
<dbReference type="HAMAP" id="MF_00107">
    <property type="entry name" value="IspF"/>
    <property type="match status" value="1"/>
</dbReference>
<name>A0ABT8T5R7_9BACT</name>
<dbReference type="InterPro" id="IPR036571">
    <property type="entry name" value="MECDP_synthase_sf"/>
</dbReference>
<evidence type="ECO:0000256" key="5">
    <source>
        <dbReference type="ARBA" id="ARBA00023239"/>
    </source>
</evidence>
<evidence type="ECO:0000256" key="4">
    <source>
        <dbReference type="ARBA" id="ARBA00023229"/>
    </source>
</evidence>
<dbReference type="PANTHER" id="PTHR43181:SF1">
    <property type="entry name" value="2-C-METHYL-D-ERYTHRITOL 2,4-CYCLODIPHOSPHATE SYNTHASE, CHLOROPLASTIC"/>
    <property type="match status" value="1"/>
</dbReference>
<accession>A0ABT8T5R7</accession>
<evidence type="ECO:0000256" key="7">
    <source>
        <dbReference type="HAMAP-Rule" id="MF_01520"/>
    </source>
</evidence>
<dbReference type="PANTHER" id="PTHR43181">
    <property type="entry name" value="2-C-METHYL-D-ERYTHRITOL 2,4-CYCLODIPHOSPHATE SYNTHASE, CHLOROPLASTIC"/>
    <property type="match status" value="1"/>
</dbReference>
<keyword evidence="6 7" id="KW-0511">Multifunctional enzyme</keyword>
<comment type="function">
    <text evidence="7">Bifunctional enzyme that catalyzes the formation of 4-diphosphocytidyl-2-C-methyl-D-erythritol from CTP and 2-C-methyl-D-erythritol 4-phosphate (MEP) (IspD), and catalyzes the conversion of 4-diphosphocytidyl-2-C-methyl-D-erythritol 2-phosphate (CDP-ME2P) to 2-C-methyl-D-erythritol 2,4-cyclodiphosphate (ME-CPP) with a corresponding release of cytidine 5-monophosphate (CMP) (IspF).</text>
</comment>
<dbReference type="GO" id="GO:0008685">
    <property type="term" value="F:2-C-methyl-D-erythritol 2,4-cyclodiphosphate synthase activity"/>
    <property type="evidence" value="ECO:0007669"/>
    <property type="project" value="UniProtKB-EC"/>
</dbReference>
<feature type="site" description="Positions MEP for the nucleophilic attack" evidence="7">
    <location>
        <position position="141"/>
    </location>
</feature>
<comment type="caution">
    <text evidence="10">The sequence shown here is derived from an EMBL/GenBank/DDBJ whole genome shotgun (WGS) entry which is preliminary data.</text>
</comment>
<evidence type="ECO:0000256" key="3">
    <source>
        <dbReference type="ARBA" id="ARBA00022723"/>
    </source>
</evidence>
<feature type="binding site" evidence="7">
    <location>
        <position position="353"/>
    </location>
    <ligand>
        <name>4-CDP-2-C-methyl-D-erythritol 2-phosphate</name>
        <dbReference type="ChEBI" id="CHEBI:57919"/>
    </ligand>
</feature>
<feature type="binding site" evidence="7">
    <location>
        <begin position="275"/>
        <end position="279"/>
    </location>
    <ligand>
        <name>4-CDP-2-C-methyl-D-erythritol 2-phosphate</name>
        <dbReference type="ChEBI" id="CHEBI:57919"/>
    </ligand>
</feature>
<comment type="similarity">
    <text evidence="7">In the N-terminal section; belongs to the IspD/TarI cytidylyltransferase family. IspD subfamily.</text>
</comment>
<evidence type="ECO:0000256" key="8">
    <source>
        <dbReference type="RuleBase" id="RU004395"/>
    </source>
</evidence>
<protein>
    <recommendedName>
        <fullName evidence="7">Bifunctional enzyme IspD/IspF</fullName>
    </recommendedName>
    <domain>
        <recommendedName>
            <fullName evidence="7">2-C-methyl-D-erythritol 4-phosphate cytidylyltransferase</fullName>
            <ecNumber evidence="7">2.7.7.60</ecNumber>
        </recommendedName>
        <alternativeName>
            <fullName evidence="7">4-diphosphocytidyl-2C-methyl-D-erythritol synthase</fullName>
        </alternativeName>
        <alternativeName>
            <fullName evidence="7">MEP cytidylyltransferase</fullName>
            <shortName evidence="7">MCT</shortName>
        </alternativeName>
    </domain>
    <domain>
        <recommendedName>
            <fullName evidence="7">2-C-methyl-D-erythritol 2,4-cyclodiphosphate synthase</fullName>
            <shortName evidence="7">MECDP-synthase</shortName>
            <shortName evidence="7">MECPP-synthase</shortName>
            <shortName evidence="7">MECPS</shortName>
            <ecNumber evidence="7">4.6.1.12</ecNumber>
        </recommendedName>
    </domain>
</protein>
<gene>
    <name evidence="7" type="primary">ispDF</name>
    <name evidence="10" type="ORF">Q2362_02455</name>
</gene>
<dbReference type="Gene3D" id="3.30.1330.50">
    <property type="entry name" value="2-C-methyl-D-erythritol 2,4-cyclodiphosphate synthase"/>
    <property type="match status" value="1"/>
</dbReference>
<dbReference type="Gene3D" id="3.90.550.10">
    <property type="entry name" value="Spore Coat Polysaccharide Biosynthesis Protein SpsA, Chain A"/>
    <property type="match status" value="1"/>
</dbReference>
<feature type="region of interest" description="2-C-methyl-D-erythritol 4-phosphate cytidylyltransferase" evidence="7">
    <location>
        <begin position="1"/>
        <end position="215"/>
    </location>
</feature>
<dbReference type="InterPro" id="IPR029044">
    <property type="entry name" value="Nucleotide-diphossugar_trans"/>
</dbReference>
<keyword evidence="4 7" id="KW-0414">Isoprene biosynthesis</keyword>
<feature type="site" description="Transition state stabilizer" evidence="7">
    <location>
        <position position="23"/>
    </location>
</feature>
<dbReference type="CDD" id="cd00554">
    <property type="entry name" value="MECDP_synthase"/>
    <property type="match status" value="1"/>
</dbReference>
<evidence type="ECO:0000256" key="2">
    <source>
        <dbReference type="ARBA" id="ARBA00022695"/>
    </source>
</evidence>